<evidence type="ECO:0000313" key="2">
    <source>
        <dbReference type="EMBL" id="KAI5404743.1"/>
    </source>
</evidence>
<comment type="caution">
    <text evidence="2">The sequence shown here is derived from an EMBL/GenBank/DDBJ whole genome shotgun (WGS) entry which is preliminary data.</text>
</comment>
<gene>
    <name evidence="2" type="ORF">KIW84_051777</name>
</gene>
<organism evidence="2 3">
    <name type="scientific">Pisum sativum</name>
    <name type="common">Garden pea</name>
    <name type="synonym">Lathyrus oleraceus</name>
    <dbReference type="NCBI Taxonomy" id="3888"/>
    <lineage>
        <taxon>Eukaryota</taxon>
        <taxon>Viridiplantae</taxon>
        <taxon>Streptophyta</taxon>
        <taxon>Embryophyta</taxon>
        <taxon>Tracheophyta</taxon>
        <taxon>Spermatophyta</taxon>
        <taxon>Magnoliopsida</taxon>
        <taxon>eudicotyledons</taxon>
        <taxon>Gunneridae</taxon>
        <taxon>Pentapetalae</taxon>
        <taxon>rosids</taxon>
        <taxon>fabids</taxon>
        <taxon>Fabales</taxon>
        <taxon>Fabaceae</taxon>
        <taxon>Papilionoideae</taxon>
        <taxon>50 kb inversion clade</taxon>
        <taxon>NPAAA clade</taxon>
        <taxon>Hologalegina</taxon>
        <taxon>IRL clade</taxon>
        <taxon>Fabeae</taxon>
        <taxon>Lathyrus</taxon>
    </lineage>
</organism>
<dbReference type="EMBL" id="JAMSHJ010000005">
    <property type="protein sequence ID" value="KAI5404743.1"/>
    <property type="molecule type" value="Genomic_DNA"/>
</dbReference>
<dbReference type="Gene3D" id="2.40.50.140">
    <property type="entry name" value="Nucleic acid-binding proteins"/>
    <property type="match status" value="1"/>
</dbReference>
<proteinExistence type="predicted"/>
<keyword evidence="3" id="KW-1185">Reference proteome</keyword>
<sequence length="70" mass="8419">MSRPSILIADLKLEQNIWELAIRIVNLWIVKERNRQQHVEAIIQDAKGDQIHIVTRNRELDLWKQIIEEH</sequence>
<protein>
    <recommendedName>
        <fullName evidence="1">Replication protein A 70 kDa DNA-binding subunit B/D first OB fold domain-containing protein</fullName>
    </recommendedName>
</protein>
<feature type="domain" description="Replication protein A 70 kDa DNA-binding subunit B/D first OB fold" evidence="1">
    <location>
        <begin position="8"/>
        <end position="69"/>
    </location>
</feature>
<reference evidence="2 3" key="1">
    <citation type="journal article" date="2022" name="Nat. Genet.">
        <title>Improved pea reference genome and pan-genome highlight genomic features and evolutionary characteristics.</title>
        <authorList>
            <person name="Yang T."/>
            <person name="Liu R."/>
            <person name="Luo Y."/>
            <person name="Hu S."/>
            <person name="Wang D."/>
            <person name="Wang C."/>
            <person name="Pandey M.K."/>
            <person name="Ge S."/>
            <person name="Xu Q."/>
            <person name="Li N."/>
            <person name="Li G."/>
            <person name="Huang Y."/>
            <person name="Saxena R.K."/>
            <person name="Ji Y."/>
            <person name="Li M."/>
            <person name="Yan X."/>
            <person name="He Y."/>
            <person name="Liu Y."/>
            <person name="Wang X."/>
            <person name="Xiang C."/>
            <person name="Varshney R.K."/>
            <person name="Ding H."/>
            <person name="Gao S."/>
            <person name="Zong X."/>
        </authorList>
    </citation>
    <scope>NUCLEOTIDE SEQUENCE [LARGE SCALE GENOMIC DNA]</scope>
    <source>
        <strain evidence="2 3">cv. Zhongwan 6</strain>
    </source>
</reference>
<dbReference type="InterPro" id="IPR012340">
    <property type="entry name" value="NA-bd_OB-fold"/>
</dbReference>
<dbReference type="Proteomes" id="UP001058974">
    <property type="component" value="Chromosome 5"/>
</dbReference>
<name>A0A9D4WKZ0_PEA</name>
<dbReference type="AlphaFoldDB" id="A0A9D4WKZ0"/>
<evidence type="ECO:0000259" key="1">
    <source>
        <dbReference type="Pfam" id="PF02721"/>
    </source>
</evidence>
<dbReference type="InterPro" id="IPR003871">
    <property type="entry name" value="RFA1B/D_OB_1st"/>
</dbReference>
<accession>A0A9D4WKZ0</accession>
<dbReference type="Gramene" id="Psat05G0177700-T1">
    <property type="protein sequence ID" value="KAI5404743.1"/>
    <property type="gene ID" value="KIW84_051777"/>
</dbReference>
<evidence type="ECO:0000313" key="3">
    <source>
        <dbReference type="Proteomes" id="UP001058974"/>
    </source>
</evidence>
<dbReference type="Pfam" id="PF02721">
    <property type="entry name" value="DUF223"/>
    <property type="match status" value="1"/>
</dbReference>